<gene>
    <name evidence="1" type="ORF">FOH10_25105</name>
</gene>
<dbReference type="InterPro" id="IPR050155">
    <property type="entry name" value="HAD-like_hydrolase_sf"/>
</dbReference>
<dbReference type="Gene3D" id="3.40.50.1000">
    <property type="entry name" value="HAD superfamily/HAD-like"/>
    <property type="match status" value="1"/>
</dbReference>
<dbReference type="GO" id="GO:0006281">
    <property type="term" value="P:DNA repair"/>
    <property type="evidence" value="ECO:0007669"/>
    <property type="project" value="TreeGrafter"/>
</dbReference>
<dbReference type="Pfam" id="PF13419">
    <property type="entry name" value="HAD_2"/>
    <property type="match status" value="1"/>
</dbReference>
<dbReference type="PANTHER" id="PTHR43434:SF1">
    <property type="entry name" value="PHOSPHOGLYCOLATE PHOSPHATASE"/>
    <property type="match status" value="1"/>
</dbReference>
<protein>
    <recommendedName>
        <fullName evidence="3">Phosphoglycolate phosphatase</fullName>
    </recommendedName>
</protein>
<evidence type="ECO:0008006" key="3">
    <source>
        <dbReference type="Google" id="ProtNLM"/>
    </source>
</evidence>
<dbReference type="RefSeq" id="WP_143982572.1">
    <property type="nucleotide sequence ID" value="NZ_CP041695.1"/>
</dbReference>
<evidence type="ECO:0000313" key="1">
    <source>
        <dbReference type="EMBL" id="QDP81513.1"/>
    </source>
</evidence>
<sequence>MSFTQNDSVLVLWDVDHTLIETRGVGRASFAAAFEQVTGRVLEHMPRITGRTEPDIYAATAALHDIDRPPPFSVFAESLAAAYIERQDQLRTQGRVMPGAEEALEHLAVVTGIRQSVLTGNTREVTRIKLETFGLHKYLDLDTGAYGDDDGHRPALVPIAQARASSSGEFGQGNTVLIGDSVGDIETAHQGGARVIAVAAGGTAAAELEAADVVLKDLADAAGIEHTIRMLAWGRASYH</sequence>
<proteinExistence type="predicted"/>
<dbReference type="AlphaFoldDB" id="A0A516NRJ1"/>
<dbReference type="InterPro" id="IPR041492">
    <property type="entry name" value="HAD_2"/>
</dbReference>
<name>A0A516NRJ1_9NOCA</name>
<dbReference type="PANTHER" id="PTHR43434">
    <property type="entry name" value="PHOSPHOGLYCOLATE PHOSPHATASE"/>
    <property type="match status" value="1"/>
</dbReference>
<dbReference type="GO" id="GO:0008967">
    <property type="term" value="F:phosphoglycolate phosphatase activity"/>
    <property type="evidence" value="ECO:0007669"/>
    <property type="project" value="TreeGrafter"/>
</dbReference>
<reference evidence="1 2" key="1">
    <citation type="submission" date="2019-07" db="EMBL/GenBank/DDBJ databases">
        <title>Complete Genome Sequence and Methylome Analysis of Nocardia otitidis-caviarum NEB252.</title>
        <authorList>
            <person name="Fomenkov A."/>
            <person name="Anton B.P."/>
            <person name="Vincze T."/>
            <person name="Roberts R.J."/>
        </authorList>
    </citation>
    <scope>NUCLEOTIDE SEQUENCE [LARGE SCALE GENOMIC DNA]</scope>
    <source>
        <strain evidence="1 2">NEB252</strain>
    </source>
</reference>
<dbReference type="InterPro" id="IPR036412">
    <property type="entry name" value="HAD-like_sf"/>
</dbReference>
<dbReference type="SFLD" id="SFLDS00003">
    <property type="entry name" value="Haloacid_Dehalogenase"/>
    <property type="match status" value="1"/>
</dbReference>
<dbReference type="SFLD" id="SFLDG01129">
    <property type="entry name" value="C1.5:_HAD__Beta-PGM__Phosphata"/>
    <property type="match status" value="1"/>
</dbReference>
<accession>A0A516NRJ1</accession>
<dbReference type="Proteomes" id="UP000317039">
    <property type="component" value="Chromosome"/>
</dbReference>
<dbReference type="InterPro" id="IPR023198">
    <property type="entry name" value="PGP-like_dom2"/>
</dbReference>
<dbReference type="KEGG" id="nod:FOH10_25105"/>
<dbReference type="GeneID" id="80335643"/>
<dbReference type="Gene3D" id="1.10.150.240">
    <property type="entry name" value="Putative phosphatase, domain 2"/>
    <property type="match status" value="1"/>
</dbReference>
<evidence type="ECO:0000313" key="2">
    <source>
        <dbReference type="Proteomes" id="UP000317039"/>
    </source>
</evidence>
<dbReference type="InterPro" id="IPR023214">
    <property type="entry name" value="HAD_sf"/>
</dbReference>
<dbReference type="SUPFAM" id="SSF56784">
    <property type="entry name" value="HAD-like"/>
    <property type="match status" value="1"/>
</dbReference>
<dbReference type="EMBL" id="CP041695">
    <property type="protein sequence ID" value="QDP81513.1"/>
    <property type="molecule type" value="Genomic_DNA"/>
</dbReference>
<organism evidence="1 2">
    <name type="scientific">Nocardia otitidiscaviarum</name>
    <dbReference type="NCBI Taxonomy" id="1823"/>
    <lineage>
        <taxon>Bacteria</taxon>
        <taxon>Bacillati</taxon>
        <taxon>Actinomycetota</taxon>
        <taxon>Actinomycetes</taxon>
        <taxon>Mycobacteriales</taxon>
        <taxon>Nocardiaceae</taxon>
        <taxon>Nocardia</taxon>
    </lineage>
</organism>